<gene>
    <name evidence="3" type="ORF">CFR75_17130</name>
</gene>
<name>A0A318PDQ3_KOMXY</name>
<feature type="region of interest" description="Disordered" evidence="1">
    <location>
        <begin position="13"/>
        <end position="39"/>
    </location>
</feature>
<feature type="transmembrane region" description="Helical" evidence="2">
    <location>
        <begin position="61"/>
        <end position="78"/>
    </location>
</feature>
<feature type="compositionally biased region" description="Basic and acidic residues" evidence="1">
    <location>
        <begin position="24"/>
        <end position="39"/>
    </location>
</feature>
<proteinExistence type="predicted"/>
<reference evidence="3 4" key="1">
    <citation type="submission" date="2017-07" db="EMBL/GenBank/DDBJ databases">
        <title>A draft genome sequence of Komagataeibacter xylinus LMG 1515.</title>
        <authorList>
            <person name="Skraban J."/>
            <person name="Cleenwerck I."/>
            <person name="Vandamme P."/>
            <person name="Trcek J."/>
        </authorList>
    </citation>
    <scope>NUCLEOTIDE SEQUENCE [LARGE SCALE GENOMIC DNA]</scope>
    <source>
        <strain evidence="3 4">LMG 1515</strain>
    </source>
</reference>
<keyword evidence="4" id="KW-1185">Reference proteome</keyword>
<evidence type="ECO:0000313" key="3">
    <source>
        <dbReference type="EMBL" id="PYD55351.1"/>
    </source>
</evidence>
<accession>A0A318PDQ3</accession>
<keyword evidence="2" id="KW-0812">Transmembrane</keyword>
<keyword evidence="2" id="KW-0472">Membrane</keyword>
<evidence type="ECO:0000313" key="4">
    <source>
        <dbReference type="Proteomes" id="UP000248257"/>
    </source>
</evidence>
<organism evidence="3 4">
    <name type="scientific">Komagataeibacter xylinus</name>
    <name type="common">Gluconacetobacter xylinus</name>
    <dbReference type="NCBI Taxonomy" id="28448"/>
    <lineage>
        <taxon>Bacteria</taxon>
        <taxon>Pseudomonadati</taxon>
        <taxon>Pseudomonadota</taxon>
        <taxon>Alphaproteobacteria</taxon>
        <taxon>Acetobacterales</taxon>
        <taxon>Acetobacteraceae</taxon>
        <taxon>Komagataeibacter</taxon>
    </lineage>
</organism>
<dbReference type="AlphaFoldDB" id="A0A318PDQ3"/>
<keyword evidence="2" id="KW-1133">Transmembrane helix</keyword>
<comment type="caution">
    <text evidence="3">The sequence shown here is derived from an EMBL/GenBank/DDBJ whole genome shotgun (WGS) entry which is preliminary data.</text>
</comment>
<sequence length="80" mass="9310">MSYASYKFRKSLGREQGISSQSFRQEKTIFRSPDPDGRKGTDIWLKIFKEWRTVATRYEKAVVSFLSIILIVATADFIKN</sequence>
<evidence type="ECO:0000256" key="2">
    <source>
        <dbReference type="SAM" id="Phobius"/>
    </source>
</evidence>
<dbReference type="EMBL" id="NKUC01000116">
    <property type="protein sequence ID" value="PYD55351.1"/>
    <property type="molecule type" value="Genomic_DNA"/>
</dbReference>
<evidence type="ECO:0000256" key="1">
    <source>
        <dbReference type="SAM" id="MobiDB-lite"/>
    </source>
</evidence>
<protein>
    <submittedName>
        <fullName evidence="3">Uncharacterized protein</fullName>
    </submittedName>
</protein>
<dbReference type="Proteomes" id="UP000248257">
    <property type="component" value="Unassembled WGS sequence"/>
</dbReference>